<sequence>MSLKLETPEWQLGSLPISHPNVKICDITNGSFATEFHTYGLHWLPTGIVLLIDGEVVGSVCPTAGGFWKLGGYSDTNIWQNGTIMALFDKRVATRGDYFSDRSFNYNDQGVSVSYKSRPEQIRF</sequence>
<dbReference type="Proteomes" id="UP001234178">
    <property type="component" value="Unassembled WGS sequence"/>
</dbReference>
<dbReference type="InterPro" id="IPR013320">
    <property type="entry name" value="ConA-like_dom_sf"/>
</dbReference>
<accession>A0ABQ9YUB8</accession>
<comment type="caution">
    <text evidence="1">The sequence shown here is derived from an EMBL/GenBank/DDBJ whole genome shotgun (WGS) entry which is preliminary data.</text>
</comment>
<protein>
    <submittedName>
        <fullName evidence="1">Uncharacterized protein</fullName>
    </submittedName>
</protein>
<reference evidence="1 2" key="1">
    <citation type="journal article" date="2023" name="Nucleic Acids Res.">
        <title>The hologenome of Daphnia magna reveals possible DNA methylation and microbiome-mediated evolution of the host genome.</title>
        <authorList>
            <person name="Chaturvedi A."/>
            <person name="Li X."/>
            <person name="Dhandapani V."/>
            <person name="Marshall H."/>
            <person name="Kissane S."/>
            <person name="Cuenca-Cambronero M."/>
            <person name="Asole G."/>
            <person name="Calvet F."/>
            <person name="Ruiz-Romero M."/>
            <person name="Marangio P."/>
            <person name="Guigo R."/>
            <person name="Rago D."/>
            <person name="Mirbahai L."/>
            <person name="Eastwood N."/>
            <person name="Colbourne J.K."/>
            <person name="Zhou J."/>
            <person name="Mallon E."/>
            <person name="Orsini L."/>
        </authorList>
    </citation>
    <scope>NUCLEOTIDE SEQUENCE [LARGE SCALE GENOMIC DNA]</scope>
    <source>
        <strain evidence="1">LRV0_1</strain>
    </source>
</reference>
<dbReference type="EMBL" id="JAOYFB010000001">
    <property type="protein sequence ID" value="KAK4004224.1"/>
    <property type="molecule type" value="Genomic_DNA"/>
</dbReference>
<organism evidence="1 2">
    <name type="scientific">Daphnia magna</name>
    <dbReference type="NCBI Taxonomy" id="35525"/>
    <lineage>
        <taxon>Eukaryota</taxon>
        <taxon>Metazoa</taxon>
        <taxon>Ecdysozoa</taxon>
        <taxon>Arthropoda</taxon>
        <taxon>Crustacea</taxon>
        <taxon>Branchiopoda</taxon>
        <taxon>Diplostraca</taxon>
        <taxon>Cladocera</taxon>
        <taxon>Anomopoda</taxon>
        <taxon>Daphniidae</taxon>
        <taxon>Daphnia</taxon>
    </lineage>
</organism>
<evidence type="ECO:0000313" key="2">
    <source>
        <dbReference type="Proteomes" id="UP001234178"/>
    </source>
</evidence>
<proteinExistence type="predicted"/>
<dbReference type="SUPFAM" id="SSF49899">
    <property type="entry name" value="Concanavalin A-like lectins/glucanases"/>
    <property type="match status" value="1"/>
</dbReference>
<keyword evidence="2" id="KW-1185">Reference proteome</keyword>
<dbReference type="Gene3D" id="2.60.120.200">
    <property type="match status" value="1"/>
</dbReference>
<gene>
    <name evidence="1" type="ORF">OUZ56_005966</name>
</gene>
<name>A0ABQ9YUB8_9CRUS</name>
<evidence type="ECO:0000313" key="1">
    <source>
        <dbReference type="EMBL" id="KAK4004224.1"/>
    </source>
</evidence>